<protein>
    <recommendedName>
        <fullName evidence="6">PHD-type domain-containing protein</fullName>
    </recommendedName>
</protein>
<dbReference type="InterPro" id="IPR016024">
    <property type="entry name" value="ARM-type_fold"/>
</dbReference>
<feature type="region of interest" description="Disordered" evidence="5">
    <location>
        <begin position="1009"/>
        <end position="1028"/>
    </location>
</feature>
<dbReference type="Proteomes" id="UP001054857">
    <property type="component" value="Unassembled WGS sequence"/>
</dbReference>
<feature type="compositionally biased region" description="Basic and acidic residues" evidence="5">
    <location>
        <begin position="1437"/>
        <end position="1446"/>
    </location>
</feature>
<feature type="compositionally biased region" description="Basic residues" evidence="5">
    <location>
        <begin position="619"/>
        <end position="629"/>
    </location>
</feature>
<dbReference type="EMBL" id="BMAR01000005">
    <property type="protein sequence ID" value="GFR43490.1"/>
    <property type="molecule type" value="Genomic_DNA"/>
</dbReference>
<dbReference type="Pfam" id="PF12422">
    <property type="entry name" value="Condensin2nSMC"/>
    <property type="match status" value="1"/>
</dbReference>
<sequence length="1626" mass="171414">MPRKSARSAGPVLVSDLSDESFGSFLRLLGKRGKLGVDGVAELTRQQYTNVCSALEQQVQAALLVVFPELDAGQEQEQHATYDVEGAILVLYGAALLSHELLMRSQQQPCDALVNTARMLHDYVLMNNLCPELESLVIDLQDAALKLCCSWWERRAVDKEFLITRAIPYLLCRAVQGLHKPKTSFIKLCYSMRDAMELLEWDDETIKDTKSLLLFAAFHPAFLRESEGRRFVAWCFRLEPQMTNELFAIIRNQIPSNQPATLAAYGEILFRAWRDTVGPCAAEVESEIQTLMQAAITASTASLAKAIRSVLNGLHSQKNLEKRINPALVRLYDPILPRAFAAANAEVRRNAVNLLAAAFPIVDPEAGAAENNTRMTHQLGLFLESLGDACPSVREAAVESCCRCLKFFWEIIPAATSAKMIGDMTGKLAFDGSSRDVRIAVLRGMRSLLDSQHALPVLKKALPGLADLLCDSDPKVRDALADLLVGVGTCRGLPISSVVSLEHLLETLAVDANPEVAGKIARILVPSYFPNAQEGAARLGALLRSKPEAGLAFCRHLVARFLPSNPRVKNGGKGKVEFTASVPLEQILQLFGDLFSHLLTSGAGLGQAAAAAQQQPANKRAKSAAKQRGGKGAGGQEAPVRKKRAKKKAAGSPNDLDDDDGADQQGADNNDTPDASGAQPASAVSDEEVLQDAITETEEGWLAILEGLVQVAEGICAAVANTEECSAADVGAVLSSEDSLVQLLSTAEDTLRKPKAVKLVLKLVASLYFTSAARSVRAVLFDRLAQGTLSGLRAGGGDDAMEIDGSASSQHRDVGLLVEFLKALAAGCTGPKLAAMLAAALGVREPQPIRKPAAPKKASKAGKGDRDACCNGEGRDLLDQILGGGDVGKAGHGKEEGCDADNVVCVACKRPEPADTLLLCDGCDVGCHTHCLRPALQEIPETDWFCWQCETQLQHVQLLAADAGRCVGLLLQLEEGRALLCDHPDFGGMVQAMHQLAIEEADAINSMAQEGAADEADSAPAAGTACSADNADDRALHLGDPWGALSRYCRAALHRAMWTARPRTEAIEAPEAPSVQPTPASAGRDRRKKKAVAETPAASERGRSQMPTEDGGDEDALLQGFYEIVPVIDYAVQTCAQLASLVVEGQSLAAHLAALQYSHDLLRVLHFVQSNDLMNMSAEYVGTIAGLCSTQAGLVHAAATALASQGGGSQQQQACVSCSLQVVLLLAQQLAEAVRKGASEDAPDSSANGGAMTPGPAFGRRRKAAADGDAGEDADELPSQQLQARMEAVRDERDAQEDTEGQEVADVEEPPAPDVSVGRLAEVLVALLCDAAVADLLKGAVRNGAADLINELLTLTKEVAPGGWLDTLSTATGMTLTHDPRVTSELDDILQPQAAGNNDGVEGNDQAGGADADDGASDVQRPGRAGGKKAAAAAMSAKEKAQKEQATKLSELLQRESPAVGTMATVLVRVCVARKAHGRAMLLLAPLASRWLTADANGATEGAVQQQEDGGEEDAAAKAAISSLGAAVLLTLCRAEEPAAGMAQTLQPAARRRAGGAPVQDAAAQAEHAQGLGVLRRAVQQGGTPQQEQQDQPEGEDGAATGLRQVQGLARLLVQQLAGGPVAASS</sequence>
<keyword evidence="2 4" id="KW-0863">Zinc-finger</keyword>
<dbReference type="InterPro" id="IPR024741">
    <property type="entry name" value="Condensin2_G2"/>
</dbReference>
<dbReference type="SUPFAM" id="SSF48371">
    <property type="entry name" value="ARM repeat"/>
    <property type="match status" value="1"/>
</dbReference>
<dbReference type="Gene3D" id="3.30.40.10">
    <property type="entry name" value="Zinc/RING finger domain, C3HC4 (zinc finger)"/>
    <property type="match status" value="1"/>
</dbReference>
<evidence type="ECO:0000256" key="4">
    <source>
        <dbReference type="PROSITE-ProRule" id="PRU00146"/>
    </source>
</evidence>
<dbReference type="PANTHER" id="PTHR16199:SF4">
    <property type="entry name" value="CONDENSIN-2 COMPLEX SUBUNIT G2"/>
    <property type="match status" value="1"/>
</dbReference>
<evidence type="ECO:0000313" key="7">
    <source>
        <dbReference type="EMBL" id="GFR43490.1"/>
    </source>
</evidence>
<evidence type="ECO:0000256" key="3">
    <source>
        <dbReference type="ARBA" id="ARBA00022833"/>
    </source>
</evidence>
<feature type="compositionally biased region" description="Acidic residues" evidence="5">
    <location>
        <begin position="1294"/>
        <end position="1311"/>
    </location>
</feature>
<comment type="caution">
    <text evidence="7">The sequence shown here is derived from an EMBL/GenBank/DDBJ whole genome shotgun (WGS) entry which is preliminary data.</text>
</comment>
<evidence type="ECO:0000256" key="2">
    <source>
        <dbReference type="ARBA" id="ARBA00022771"/>
    </source>
</evidence>
<keyword evidence="1" id="KW-0479">Metal-binding</keyword>
<dbReference type="Gene3D" id="1.25.10.10">
    <property type="entry name" value="Leucine-rich Repeat Variant"/>
    <property type="match status" value="1"/>
</dbReference>
<feature type="domain" description="PHD-type" evidence="6">
    <location>
        <begin position="902"/>
        <end position="952"/>
    </location>
</feature>
<dbReference type="GO" id="GO:0000070">
    <property type="term" value="P:mitotic sister chromatid segregation"/>
    <property type="evidence" value="ECO:0007669"/>
    <property type="project" value="TreeGrafter"/>
</dbReference>
<feature type="region of interest" description="Disordered" evidence="5">
    <location>
        <begin position="1237"/>
        <end position="1313"/>
    </location>
</feature>
<dbReference type="SMART" id="SM00249">
    <property type="entry name" value="PHD"/>
    <property type="match status" value="1"/>
</dbReference>
<dbReference type="PROSITE" id="PS50016">
    <property type="entry name" value="ZF_PHD_2"/>
    <property type="match status" value="1"/>
</dbReference>
<dbReference type="InterPro" id="IPR011011">
    <property type="entry name" value="Znf_FYVE_PHD"/>
</dbReference>
<name>A0AAD3HKA9_9CHLO</name>
<feature type="region of interest" description="Disordered" evidence="5">
    <location>
        <begin position="610"/>
        <end position="688"/>
    </location>
</feature>
<dbReference type="GO" id="GO:0000796">
    <property type="term" value="C:condensin complex"/>
    <property type="evidence" value="ECO:0007669"/>
    <property type="project" value="TreeGrafter"/>
</dbReference>
<dbReference type="CDD" id="cd15545">
    <property type="entry name" value="PHD_BAZ2A_like"/>
    <property type="match status" value="1"/>
</dbReference>
<feature type="region of interest" description="Disordered" evidence="5">
    <location>
        <begin position="1579"/>
        <end position="1603"/>
    </location>
</feature>
<reference evidence="7 8" key="1">
    <citation type="journal article" date="2021" name="Sci. Rep.">
        <title>Genome sequencing of the multicellular alga Astrephomene provides insights into convergent evolution of germ-soma differentiation.</title>
        <authorList>
            <person name="Yamashita S."/>
            <person name="Yamamoto K."/>
            <person name="Matsuzaki R."/>
            <person name="Suzuki S."/>
            <person name="Yamaguchi H."/>
            <person name="Hirooka S."/>
            <person name="Minakuchi Y."/>
            <person name="Miyagishima S."/>
            <person name="Kawachi M."/>
            <person name="Toyoda A."/>
            <person name="Nozaki H."/>
        </authorList>
    </citation>
    <scope>NUCLEOTIDE SEQUENCE [LARGE SCALE GENOMIC DNA]</scope>
    <source>
        <strain evidence="7 8">NIES-4017</strain>
    </source>
</reference>
<evidence type="ECO:0000256" key="1">
    <source>
        <dbReference type="ARBA" id="ARBA00022723"/>
    </source>
</evidence>
<dbReference type="SUPFAM" id="SSF57903">
    <property type="entry name" value="FYVE/PHD zinc finger"/>
    <property type="match status" value="1"/>
</dbReference>
<keyword evidence="8" id="KW-1185">Reference proteome</keyword>
<dbReference type="InterPro" id="IPR019787">
    <property type="entry name" value="Znf_PHD-finger"/>
</dbReference>
<dbReference type="Pfam" id="PF00628">
    <property type="entry name" value="PHD"/>
    <property type="match status" value="1"/>
</dbReference>
<feature type="region of interest" description="Disordered" evidence="5">
    <location>
        <begin position="1065"/>
        <end position="1112"/>
    </location>
</feature>
<proteinExistence type="predicted"/>
<feature type="region of interest" description="Disordered" evidence="5">
    <location>
        <begin position="1393"/>
        <end position="1447"/>
    </location>
</feature>
<dbReference type="InterPro" id="IPR011989">
    <property type="entry name" value="ARM-like"/>
</dbReference>
<feature type="compositionally biased region" description="Low complexity" evidence="5">
    <location>
        <begin position="1580"/>
        <end position="1590"/>
    </location>
</feature>
<accession>A0AAD3HKA9</accession>
<evidence type="ECO:0000256" key="5">
    <source>
        <dbReference type="SAM" id="MobiDB-lite"/>
    </source>
</evidence>
<dbReference type="GO" id="GO:0008270">
    <property type="term" value="F:zinc ion binding"/>
    <property type="evidence" value="ECO:0007669"/>
    <property type="project" value="UniProtKB-KW"/>
</dbReference>
<evidence type="ECO:0000259" key="6">
    <source>
        <dbReference type="PROSITE" id="PS50016"/>
    </source>
</evidence>
<dbReference type="GO" id="GO:0005634">
    <property type="term" value="C:nucleus"/>
    <property type="evidence" value="ECO:0007669"/>
    <property type="project" value="InterPro"/>
</dbReference>
<keyword evidence="3" id="KW-0862">Zinc</keyword>
<evidence type="ECO:0000313" key="8">
    <source>
        <dbReference type="Proteomes" id="UP001054857"/>
    </source>
</evidence>
<dbReference type="PANTHER" id="PTHR16199">
    <property type="entry name" value="CONDENSIN-2 COMPLEX SUBUNIT G2"/>
    <property type="match status" value="1"/>
</dbReference>
<gene>
    <name evidence="7" type="ORF">Agub_g4576</name>
</gene>
<organism evidence="7 8">
    <name type="scientific">Astrephomene gubernaculifera</name>
    <dbReference type="NCBI Taxonomy" id="47775"/>
    <lineage>
        <taxon>Eukaryota</taxon>
        <taxon>Viridiplantae</taxon>
        <taxon>Chlorophyta</taxon>
        <taxon>core chlorophytes</taxon>
        <taxon>Chlorophyceae</taxon>
        <taxon>CS clade</taxon>
        <taxon>Chlamydomonadales</taxon>
        <taxon>Astrephomenaceae</taxon>
        <taxon>Astrephomene</taxon>
    </lineage>
</organism>
<dbReference type="InterPro" id="IPR013083">
    <property type="entry name" value="Znf_RING/FYVE/PHD"/>
</dbReference>
<dbReference type="InterPro" id="IPR001965">
    <property type="entry name" value="Znf_PHD"/>
</dbReference>